<organism evidence="1 2">
    <name type="scientific">Brevundimonas viscosa</name>
    <dbReference type="NCBI Taxonomy" id="871741"/>
    <lineage>
        <taxon>Bacteria</taxon>
        <taxon>Pseudomonadati</taxon>
        <taxon>Pseudomonadota</taxon>
        <taxon>Alphaproteobacteria</taxon>
        <taxon>Caulobacterales</taxon>
        <taxon>Caulobacteraceae</taxon>
        <taxon>Brevundimonas</taxon>
    </lineage>
</organism>
<sequence>MRAGSDILVAVMGDLVGSERQIDRARLHRVFNEIVDAENQRAAGILASPLTITLGDEFQGLVSTLAEAIALVRRLRLTLLAADVECRFAIGRVILSSPVNPERAWNMMGEGLAETRDRLNEKSRSTAYRFHLGFDADPLLERLMDAVGSALTRTERGWTMRQRTVMLPLLALGRSVEGLSKDLKVTPRAIYKVRDAADYDAYRSWWEDLEAAANALDQRGR</sequence>
<dbReference type="OrthoDB" id="3197351at2"/>
<dbReference type="EMBL" id="FOZV01000005">
    <property type="protein sequence ID" value="SFS78567.1"/>
    <property type="molecule type" value="Genomic_DNA"/>
</dbReference>
<dbReference type="Pfam" id="PF16264">
    <property type="entry name" value="SatD"/>
    <property type="match status" value="1"/>
</dbReference>
<keyword evidence="2" id="KW-1185">Reference proteome</keyword>
<dbReference type="STRING" id="871741.SAMN05192570_2617"/>
<dbReference type="InterPro" id="IPR032580">
    <property type="entry name" value="SatD"/>
</dbReference>
<dbReference type="AlphaFoldDB" id="A0A1I6SNP4"/>
<gene>
    <name evidence="1" type="ORF">SAMN05192570_2617</name>
</gene>
<reference evidence="2" key="1">
    <citation type="submission" date="2016-10" db="EMBL/GenBank/DDBJ databases">
        <authorList>
            <person name="Varghese N."/>
            <person name="Submissions S."/>
        </authorList>
    </citation>
    <scope>NUCLEOTIDE SEQUENCE [LARGE SCALE GENOMIC DNA]</scope>
    <source>
        <strain evidence="2">CGMCC 1.10683</strain>
    </source>
</reference>
<protein>
    <submittedName>
        <fullName evidence="1">SatD family (SatD)</fullName>
    </submittedName>
</protein>
<dbReference type="Proteomes" id="UP000198788">
    <property type="component" value="Unassembled WGS sequence"/>
</dbReference>
<name>A0A1I6SNP4_9CAUL</name>
<evidence type="ECO:0000313" key="2">
    <source>
        <dbReference type="Proteomes" id="UP000198788"/>
    </source>
</evidence>
<accession>A0A1I6SNP4</accession>
<dbReference type="RefSeq" id="WP_092311478.1">
    <property type="nucleotide sequence ID" value="NZ_FOZV01000005.1"/>
</dbReference>
<evidence type="ECO:0000313" key="1">
    <source>
        <dbReference type="EMBL" id="SFS78567.1"/>
    </source>
</evidence>
<proteinExistence type="predicted"/>